<dbReference type="Gene3D" id="1.10.520.10">
    <property type="match status" value="1"/>
</dbReference>
<feature type="disulfide bond" evidence="19">
    <location>
        <begin position="76"/>
        <end position="81"/>
    </location>
</feature>
<evidence type="ECO:0000256" key="3">
    <source>
        <dbReference type="ARBA" id="ARBA00004613"/>
    </source>
</evidence>
<comment type="similarity">
    <text evidence="4">Belongs to the peroxidase family. Ascorbate peroxidase subfamily.</text>
</comment>
<keyword evidence="24" id="KW-1185">Reference proteome</keyword>
<feature type="binding site" evidence="17">
    <location>
        <position position="250"/>
    </location>
    <ligand>
        <name>Ca(2+)</name>
        <dbReference type="ChEBI" id="CHEBI:29108"/>
        <label>2</label>
    </ligand>
</feature>
<dbReference type="PRINTS" id="PR00461">
    <property type="entry name" value="PLPEROXIDASE"/>
</dbReference>
<dbReference type="FunFam" id="1.10.520.10:FF:000009">
    <property type="entry name" value="Peroxidase"/>
    <property type="match status" value="1"/>
</dbReference>
<dbReference type="FunFam" id="1.10.420.10:FF:000006">
    <property type="entry name" value="Peroxidase"/>
    <property type="match status" value="1"/>
</dbReference>
<dbReference type="Gene3D" id="1.10.420.10">
    <property type="entry name" value="Peroxidase, domain 2"/>
    <property type="match status" value="1"/>
</dbReference>
<dbReference type="GO" id="GO:0020037">
    <property type="term" value="F:heme binding"/>
    <property type="evidence" value="ECO:0007669"/>
    <property type="project" value="UniProtKB-UniRule"/>
</dbReference>
<evidence type="ECO:0000259" key="22">
    <source>
        <dbReference type="PROSITE" id="PS50873"/>
    </source>
</evidence>
<dbReference type="AlphaFoldDB" id="A0A9N7N940"/>
<evidence type="ECO:0000256" key="21">
    <source>
        <dbReference type="SAM" id="MobiDB-lite"/>
    </source>
</evidence>
<keyword evidence="20" id="KW-0376">Hydrogen peroxide</keyword>
<dbReference type="PANTHER" id="PTHR31517">
    <property type="match status" value="1"/>
</dbReference>
<dbReference type="PANTHER" id="PTHR31517:SF84">
    <property type="entry name" value="PEROXIDASE"/>
    <property type="match status" value="1"/>
</dbReference>
<keyword evidence="7 20" id="KW-0349">Heme</keyword>
<dbReference type="GO" id="GO:0042744">
    <property type="term" value="P:hydrogen peroxide catabolic process"/>
    <property type="evidence" value="ECO:0007669"/>
    <property type="project" value="UniProtKB-KW"/>
</dbReference>
<dbReference type="InterPro" id="IPR002016">
    <property type="entry name" value="Haem_peroxidase"/>
</dbReference>
<dbReference type="EC" id="1.11.1.7" evidence="5 20"/>
<feature type="domain" description="Plant heme peroxidase family profile" evidence="22">
    <location>
        <begin position="27"/>
        <end position="328"/>
    </location>
</feature>
<feature type="binding site" description="axial binding residue" evidence="17">
    <location>
        <position position="203"/>
    </location>
    <ligand>
        <name>heme b</name>
        <dbReference type="ChEBI" id="CHEBI:60344"/>
    </ligand>
    <ligandPart>
        <name>Fe</name>
        <dbReference type="ChEBI" id="CHEBI:18248"/>
    </ligandPart>
</feature>
<dbReference type="SUPFAM" id="SSF48113">
    <property type="entry name" value="Heme-dependent peroxidases"/>
    <property type="match status" value="1"/>
</dbReference>
<keyword evidence="11 20" id="KW-0560">Oxidoreductase</keyword>
<feature type="disulfide bond" evidence="19">
    <location>
        <begin position="210"/>
        <end position="236"/>
    </location>
</feature>
<feature type="binding site" evidence="17">
    <location>
        <position position="78"/>
    </location>
    <ligand>
        <name>Ca(2+)</name>
        <dbReference type="ChEBI" id="CHEBI:29108"/>
        <label>1</label>
    </ligand>
</feature>
<feature type="binding site" evidence="17">
    <location>
        <position position="96"/>
    </location>
    <ligand>
        <name>Ca(2+)</name>
        <dbReference type="ChEBI" id="CHEBI:29108"/>
        <label>1</label>
    </ligand>
</feature>
<dbReference type="GO" id="GO:0140825">
    <property type="term" value="F:lactoperoxidase activity"/>
    <property type="evidence" value="ECO:0007669"/>
    <property type="project" value="UniProtKB-EC"/>
</dbReference>
<comment type="catalytic activity">
    <reaction evidence="1 20">
        <text>2 a phenolic donor + H2O2 = 2 a phenolic radical donor + 2 H2O</text>
        <dbReference type="Rhea" id="RHEA:56136"/>
        <dbReference type="ChEBI" id="CHEBI:15377"/>
        <dbReference type="ChEBI" id="CHEBI:16240"/>
        <dbReference type="ChEBI" id="CHEBI:139520"/>
        <dbReference type="ChEBI" id="CHEBI:139521"/>
        <dbReference type="EC" id="1.11.1.7"/>
    </reaction>
</comment>
<comment type="cofactor">
    <cofactor evidence="17 20">
        <name>Ca(2+)</name>
        <dbReference type="ChEBI" id="CHEBI:29108"/>
    </cofactor>
    <text evidence="17 20">Binds 2 calcium ions per subunit.</text>
</comment>
<evidence type="ECO:0000256" key="16">
    <source>
        <dbReference type="PIRSR" id="PIRSR600823-2"/>
    </source>
</evidence>
<feature type="binding site" evidence="16">
    <location>
        <position position="173"/>
    </location>
    <ligand>
        <name>substrate</name>
    </ligand>
</feature>
<comment type="similarity">
    <text evidence="20">Belongs to the peroxidase family. Classical plant (class III) peroxidase subfamily.</text>
</comment>
<name>A0A9N7N940_STRHE</name>
<dbReference type="Pfam" id="PF00141">
    <property type="entry name" value="peroxidase"/>
    <property type="match status" value="1"/>
</dbReference>
<feature type="site" description="Transition state stabilizer" evidence="18">
    <location>
        <position position="70"/>
    </location>
</feature>
<evidence type="ECO:0000256" key="10">
    <source>
        <dbReference type="ARBA" id="ARBA00022837"/>
    </source>
</evidence>
<comment type="caution">
    <text evidence="23">The sequence shown here is derived from an EMBL/GenBank/DDBJ whole genome shotgun (WGS) entry which is preliminary data.</text>
</comment>
<keyword evidence="12 17" id="KW-0408">Iron</keyword>
<evidence type="ECO:0000256" key="2">
    <source>
        <dbReference type="ARBA" id="ARBA00002322"/>
    </source>
</evidence>
<dbReference type="Proteomes" id="UP001153555">
    <property type="component" value="Unassembled WGS sequence"/>
</dbReference>
<feature type="binding site" evidence="17">
    <location>
        <position position="82"/>
    </location>
    <ligand>
        <name>Ca(2+)</name>
        <dbReference type="ChEBI" id="CHEBI:29108"/>
        <label>1</label>
    </ligand>
</feature>
<keyword evidence="20" id="KW-0964">Secreted</keyword>
<keyword evidence="10 17" id="KW-0106">Calcium</keyword>
<evidence type="ECO:0000313" key="24">
    <source>
        <dbReference type="Proteomes" id="UP001153555"/>
    </source>
</evidence>
<evidence type="ECO:0000256" key="13">
    <source>
        <dbReference type="ARBA" id="ARBA00023157"/>
    </source>
</evidence>
<evidence type="ECO:0000256" key="7">
    <source>
        <dbReference type="ARBA" id="ARBA00022617"/>
    </source>
</evidence>
<organism evidence="23 24">
    <name type="scientific">Striga hermonthica</name>
    <name type="common">Purple witchweed</name>
    <name type="synonym">Buchnera hermonthica</name>
    <dbReference type="NCBI Taxonomy" id="68872"/>
    <lineage>
        <taxon>Eukaryota</taxon>
        <taxon>Viridiplantae</taxon>
        <taxon>Streptophyta</taxon>
        <taxon>Embryophyta</taxon>
        <taxon>Tracheophyta</taxon>
        <taxon>Spermatophyta</taxon>
        <taxon>Magnoliopsida</taxon>
        <taxon>eudicotyledons</taxon>
        <taxon>Gunneridae</taxon>
        <taxon>Pentapetalae</taxon>
        <taxon>asterids</taxon>
        <taxon>lamiids</taxon>
        <taxon>Lamiales</taxon>
        <taxon>Orobanchaceae</taxon>
        <taxon>Buchnereae</taxon>
        <taxon>Striga</taxon>
    </lineage>
</organism>
<feature type="binding site" evidence="17">
    <location>
        <position position="247"/>
    </location>
    <ligand>
        <name>Ca(2+)</name>
        <dbReference type="ChEBI" id="CHEBI:29108"/>
        <label>2</label>
    </ligand>
</feature>
<evidence type="ECO:0000256" key="19">
    <source>
        <dbReference type="PIRSR" id="PIRSR600823-5"/>
    </source>
</evidence>
<dbReference type="PROSITE" id="PS00435">
    <property type="entry name" value="PEROXIDASE_1"/>
    <property type="match status" value="1"/>
</dbReference>
<feature type="binding site" evidence="17">
    <location>
        <position position="80"/>
    </location>
    <ligand>
        <name>Ca(2+)</name>
        <dbReference type="ChEBI" id="CHEBI:29108"/>
        <label>1</label>
    </ligand>
</feature>
<evidence type="ECO:0000256" key="15">
    <source>
        <dbReference type="PIRSR" id="PIRSR600823-1"/>
    </source>
</evidence>
<keyword evidence="13 19" id="KW-1015">Disulfide bond</keyword>
<keyword evidence="9 20" id="KW-0732">Signal</keyword>
<comment type="subcellular location">
    <subcellularLocation>
        <location evidence="3 20">Secreted</location>
    </subcellularLocation>
</comment>
<evidence type="ECO:0000313" key="23">
    <source>
        <dbReference type="EMBL" id="CAA0824724.1"/>
    </source>
</evidence>
<evidence type="ECO:0000256" key="9">
    <source>
        <dbReference type="ARBA" id="ARBA00022729"/>
    </source>
</evidence>
<feature type="disulfide bond" evidence="19">
    <location>
        <begin position="131"/>
        <end position="324"/>
    </location>
</feature>
<feature type="signal peptide" evidence="20">
    <location>
        <begin position="1"/>
        <end position="27"/>
    </location>
</feature>
<dbReference type="PROSITE" id="PS50873">
    <property type="entry name" value="PEROXIDASE_4"/>
    <property type="match status" value="1"/>
</dbReference>
<dbReference type="EMBL" id="CACSLK010024787">
    <property type="protein sequence ID" value="CAA0824724.1"/>
    <property type="molecule type" value="Genomic_DNA"/>
</dbReference>
<dbReference type="InterPro" id="IPR000823">
    <property type="entry name" value="Peroxidase_pln"/>
</dbReference>
<feature type="disulfide bond" evidence="19">
    <location>
        <begin position="37"/>
        <end position="125"/>
    </location>
</feature>
<comment type="cofactor">
    <cofactor evidence="17 20">
        <name>heme b</name>
        <dbReference type="ChEBI" id="CHEBI:60344"/>
    </cofactor>
    <text evidence="17 20">Binds 1 heme b (iron(II)-protoporphyrin IX) group per subunit.</text>
</comment>
<protein>
    <recommendedName>
        <fullName evidence="5 20">Peroxidase</fullName>
        <ecNumber evidence="5 20">1.11.1.7</ecNumber>
    </recommendedName>
</protein>
<feature type="compositionally biased region" description="Basic and acidic residues" evidence="21">
    <location>
        <begin position="310"/>
        <end position="322"/>
    </location>
</feature>
<evidence type="ECO:0000256" key="1">
    <source>
        <dbReference type="ARBA" id="ARBA00000189"/>
    </source>
</evidence>
<feature type="binding site" evidence="17">
    <location>
        <position position="255"/>
    </location>
    <ligand>
        <name>Ca(2+)</name>
        <dbReference type="ChEBI" id="CHEBI:29108"/>
        <label>2</label>
    </ligand>
</feature>
<evidence type="ECO:0000256" key="5">
    <source>
        <dbReference type="ARBA" id="ARBA00012313"/>
    </source>
</evidence>
<evidence type="ECO:0000256" key="11">
    <source>
        <dbReference type="ARBA" id="ARBA00023002"/>
    </source>
</evidence>
<gene>
    <name evidence="23" type="ORF">SHERM_21629</name>
</gene>
<evidence type="ECO:0000256" key="4">
    <source>
        <dbReference type="ARBA" id="ARBA00006873"/>
    </source>
</evidence>
<dbReference type="CDD" id="cd00693">
    <property type="entry name" value="secretory_peroxidase"/>
    <property type="match status" value="1"/>
</dbReference>
<evidence type="ECO:0000256" key="6">
    <source>
        <dbReference type="ARBA" id="ARBA00022559"/>
    </source>
</evidence>
<comment type="function">
    <text evidence="2">Removal of H(2)O(2), oxidation of toxic reductants, biosynthesis and degradation of lignin, suberization, auxin catabolism, response to environmental stresses such as wounding, pathogen attack and oxidative stress. These functions might be dependent on each isozyme/isoform in each plant tissue.</text>
</comment>
<sequence>MSSKLIKALIPLQFVLFFVCISKPSRSLKYHFYRDKCAGGKYEVESIVSREVKLLFEKDKSGSIAPGLLRLFFHDCFVRGCDASILLDSTPGNPAEKDASPNKPSLRESALDAVDYIKGRLEFLCPGVVSCADIIAFAARESVVLTGGPPYKVAGGRKDGIISKSAEAQLILPSPQSDLNTITAAFKNKGLTEHDMIALLGAHTIGQSHCNSFNNRLPPNPTDMDKSSVAVLQKLCSQGPNTLVNMDNDTPNKFDNNYYNYVLEHKALFSSDDALLTGRFSLPLVQKFKESPNIWFENFTIAMDNMGKLSDTDQSNRGEIRSNCRQVNSRH</sequence>
<dbReference type="GO" id="GO:0046872">
    <property type="term" value="F:metal ion binding"/>
    <property type="evidence" value="ECO:0007669"/>
    <property type="project" value="UniProtKB-UniRule"/>
</dbReference>
<dbReference type="GO" id="GO:0005576">
    <property type="term" value="C:extracellular region"/>
    <property type="evidence" value="ECO:0007669"/>
    <property type="project" value="UniProtKB-SubCell"/>
</dbReference>
<feature type="binding site" evidence="17">
    <location>
        <position position="84"/>
    </location>
    <ligand>
        <name>Ca(2+)</name>
        <dbReference type="ChEBI" id="CHEBI:29108"/>
        <label>1</label>
    </ligand>
</feature>
<keyword evidence="8 17" id="KW-0479">Metal-binding</keyword>
<proteinExistence type="inferred from homology"/>
<dbReference type="PRINTS" id="PR00458">
    <property type="entry name" value="PEROXIDASE"/>
</dbReference>
<evidence type="ECO:0000256" key="8">
    <source>
        <dbReference type="ARBA" id="ARBA00022723"/>
    </source>
</evidence>
<evidence type="ECO:0000256" key="20">
    <source>
        <dbReference type="RuleBase" id="RU362060"/>
    </source>
</evidence>
<evidence type="ECO:0000256" key="14">
    <source>
        <dbReference type="ARBA" id="ARBA00023180"/>
    </source>
</evidence>
<dbReference type="InterPro" id="IPR010255">
    <property type="entry name" value="Haem_peroxidase_sf"/>
</dbReference>
<feature type="binding site" evidence="17">
    <location>
        <position position="204"/>
    </location>
    <ligand>
        <name>Ca(2+)</name>
        <dbReference type="ChEBI" id="CHEBI:29108"/>
        <label>2</label>
    </ligand>
</feature>
<feature type="active site" description="Proton acceptor" evidence="15">
    <location>
        <position position="74"/>
    </location>
</feature>
<keyword evidence="14" id="KW-0325">Glycoprotein</keyword>
<dbReference type="InterPro" id="IPR033905">
    <property type="entry name" value="Secretory_peroxidase"/>
</dbReference>
<dbReference type="PROSITE" id="PS00436">
    <property type="entry name" value="PEROXIDASE_2"/>
    <property type="match status" value="1"/>
</dbReference>
<evidence type="ECO:0000256" key="18">
    <source>
        <dbReference type="PIRSR" id="PIRSR600823-4"/>
    </source>
</evidence>
<evidence type="ECO:0000256" key="12">
    <source>
        <dbReference type="ARBA" id="ARBA00023004"/>
    </source>
</evidence>
<feature type="region of interest" description="Disordered" evidence="21">
    <location>
        <begin position="310"/>
        <end position="331"/>
    </location>
</feature>
<evidence type="ECO:0000256" key="17">
    <source>
        <dbReference type="PIRSR" id="PIRSR600823-3"/>
    </source>
</evidence>
<keyword evidence="6 20" id="KW-0575">Peroxidase</keyword>
<feature type="binding site" evidence="17">
    <location>
        <position position="75"/>
    </location>
    <ligand>
        <name>Ca(2+)</name>
        <dbReference type="ChEBI" id="CHEBI:29108"/>
        <label>1</label>
    </ligand>
</feature>
<dbReference type="OrthoDB" id="2113341at2759"/>
<reference evidence="23" key="1">
    <citation type="submission" date="2019-12" db="EMBL/GenBank/DDBJ databases">
        <authorList>
            <person name="Scholes J."/>
        </authorList>
    </citation>
    <scope>NUCLEOTIDE SEQUENCE</scope>
</reference>
<accession>A0A9N7N940</accession>
<feature type="chain" id="PRO_5040530979" description="Peroxidase" evidence="20">
    <location>
        <begin position="28"/>
        <end position="331"/>
    </location>
</feature>
<dbReference type="InterPro" id="IPR019794">
    <property type="entry name" value="Peroxidases_AS"/>
</dbReference>
<dbReference type="InterPro" id="IPR019793">
    <property type="entry name" value="Peroxidases_heam-ligand_BS"/>
</dbReference>
<dbReference type="GO" id="GO:0006979">
    <property type="term" value="P:response to oxidative stress"/>
    <property type="evidence" value="ECO:0007669"/>
    <property type="project" value="UniProtKB-UniRule"/>
</dbReference>